<evidence type="ECO:0000256" key="2">
    <source>
        <dbReference type="ARBA" id="ARBA00023125"/>
    </source>
</evidence>
<dbReference type="PANTHER" id="PTHR43132:SF2">
    <property type="entry name" value="ARSENICAL RESISTANCE OPERON REPRESSOR ARSR-RELATED"/>
    <property type="match status" value="1"/>
</dbReference>
<proteinExistence type="predicted"/>
<evidence type="ECO:0000313" key="5">
    <source>
        <dbReference type="EMBL" id="SHI27837.1"/>
    </source>
</evidence>
<dbReference type="Proteomes" id="UP000184608">
    <property type="component" value="Unassembled WGS sequence"/>
</dbReference>
<dbReference type="PRINTS" id="PR00778">
    <property type="entry name" value="HTHARSR"/>
</dbReference>
<evidence type="ECO:0000313" key="6">
    <source>
        <dbReference type="Proteomes" id="UP000184608"/>
    </source>
</evidence>
<dbReference type="NCBIfam" id="NF033788">
    <property type="entry name" value="HTH_metalloreg"/>
    <property type="match status" value="1"/>
</dbReference>
<dbReference type="PANTHER" id="PTHR43132">
    <property type="entry name" value="ARSENICAL RESISTANCE OPERON REPRESSOR ARSR-RELATED"/>
    <property type="match status" value="1"/>
</dbReference>
<reference evidence="5 6" key="1">
    <citation type="submission" date="2016-11" db="EMBL/GenBank/DDBJ databases">
        <authorList>
            <person name="Jaros S."/>
            <person name="Januszkiewicz K."/>
            <person name="Wedrychowicz H."/>
        </authorList>
    </citation>
    <scope>NUCLEOTIDE SEQUENCE [LARGE SCALE GENOMIC DNA]</scope>
    <source>
        <strain evidence="5 6">CECT 7868</strain>
    </source>
</reference>
<dbReference type="InterPro" id="IPR036390">
    <property type="entry name" value="WH_DNA-bd_sf"/>
</dbReference>
<keyword evidence="6" id="KW-1185">Reference proteome</keyword>
<dbReference type="SUPFAM" id="SSF46785">
    <property type="entry name" value="Winged helix' DNA-binding domain"/>
    <property type="match status" value="1"/>
</dbReference>
<dbReference type="CDD" id="cd00090">
    <property type="entry name" value="HTH_ARSR"/>
    <property type="match status" value="1"/>
</dbReference>
<organism evidence="5 6">
    <name type="scientific">Vibrio aerogenes CECT 7868</name>
    <dbReference type="NCBI Taxonomy" id="1216006"/>
    <lineage>
        <taxon>Bacteria</taxon>
        <taxon>Pseudomonadati</taxon>
        <taxon>Pseudomonadota</taxon>
        <taxon>Gammaproteobacteria</taxon>
        <taxon>Vibrionales</taxon>
        <taxon>Vibrionaceae</taxon>
        <taxon>Vibrio</taxon>
    </lineage>
</organism>
<gene>
    <name evidence="5" type="primary">bigR_2</name>
    <name evidence="5" type="ORF">VA7868_03244</name>
</gene>
<dbReference type="InterPro" id="IPR011991">
    <property type="entry name" value="ArsR-like_HTH"/>
</dbReference>
<feature type="domain" description="HTH arsR-type" evidence="4">
    <location>
        <begin position="23"/>
        <end position="117"/>
    </location>
</feature>
<dbReference type="SMART" id="SM00418">
    <property type="entry name" value="HTH_ARSR"/>
    <property type="match status" value="1"/>
</dbReference>
<dbReference type="Pfam" id="PF01022">
    <property type="entry name" value="HTH_5"/>
    <property type="match status" value="1"/>
</dbReference>
<dbReference type="InterPro" id="IPR036388">
    <property type="entry name" value="WH-like_DNA-bd_sf"/>
</dbReference>
<dbReference type="STRING" id="1216006.VA7868_03244"/>
<evidence type="ECO:0000256" key="1">
    <source>
        <dbReference type="ARBA" id="ARBA00023015"/>
    </source>
</evidence>
<dbReference type="PROSITE" id="PS50987">
    <property type="entry name" value="HTH_ARSR_2"/>
    <property type="match status" value="1"/>
</dbReference>
<keyword evidence="2" id="KW-0238">DNA-binding</keyword>
<evidence type="ECO:0000256" key="3">
    <source>
        <dbReference type="ARBA" id="ARBA00023163"/>
    </source>
</evidence>
<dbReference type="GO" id="GO:0003677">
    <property type="term" value="F:DNA binding"/>
    <property type="evidence" value="ECO:0007669"/>
    <property type="project" value="UniProtKB-KW"/>
</dbReference>
<accession>A0A1M5ZU75</accession>
<dbReference type="Gene3D" id="1.10.10.10">
    <property type="entry name" value="Winged helix-like DNA-binding domain superfamily/Winged helix DNA-binding domain"/>
    <property type="match status" value="1"/>
</dbReference>
<dbReference type="AlphaFoldDB" id="A0A1M5ZU75"/>
<name>A0A1M5ZU75_9VIBR</name>
<dbReference type="GO" id="GO:0003700">
    <property type="term" value="F:DNA-binding transcription factor activity"/>
    <property type="evidence" value="ECO:0007669"/>
    <property type="project" value="InterPro"/>
</dbReference>
<dbReference type="EMBL" id="FQXZ01000037">
    <property type="protein sequence ID" value="SHI27837.1"/>
    <property type="molecule type" value="Genomic_DNA"/>
</dbReference>
<dbReference type="InterPro" id="IPR051011">
    <property type="entry name" value="Metal_resp_trans_reg"/>
</dbReference>
<evidence type="ECO:0000259" key="4">
    <source>
        <dbReference type="PROSITE" id="PS50987"/>
    </source>
</evidence>
<sequence length="121" mass="13565">MEVSRDKWSGGSVTNETMTEIEQMQKHAQEAADFLKLMAHPARLMVLCQLADGEVSVAMLQRHSELSQSAFSQHLKVLREHGLVVVRKSSQQVFYSLADHRATAIISSLQQLFCHESPTLS</sequence>
<keyword evidence="1" id="KW-0805">Transcription regulation</keyword>
<keyword evidence="3" id="KW-0804">Transcription</keyword>
<dbReference type="InterPro" id="IPR001845">
    <property type="entry name" value="HTH_ArsR_DNA-bd_dom"/>
</dbReference>
<protein>
    <submittedName>
        <fullName evidence="5">Biofilm growth-associated repressor</fullName>
    </submittedName>
</protein>